<keyword evidence="3" id="KW-1185">Reference proteome</keyword>
<evidence type="ECO:0000313" key="3">
    <source>
        <dbReference type="Proteomes" id="UP000325081"/>
    </source>
</evidence>
<reference evidence="3" key="1">
    <citation type="journal article" date="2019" name="Curr. Biol.">
        <title>Genome Sequence of Striga asiatica Provides Insight into the Evolution of Plant Parasitism.</title>
        <authorList>
            <person name="Yoshida S."/>
            <person name="Kim S."/>
            <person name="Wafula E.K."/>
            <person name="Tanskanen J."/>
            <person name="Kim Y.M."/>
            <person name="Honaas L."/>
            <person name="Yang Z."/>
            <person name="Spallek T."/>
            <person name="Conn C.E."/>
            <person name="Ichihashi Y."/>
            <person name="Cheong K."/>
            <person name="Cui S."/>
            <person name="Der J.P."/>
            <person name="Gundlach H."/>
            <person name="Jiao Y."/>
            <person name="Hori C."/>
            <person name="Ishida J.K."/>
            <person name="Kasahara H."/>
            <person name="Kiba T."/>
            <person name="Kim M.S."/>
            <person name="Koo N."/>
            <person name="Laohavisit A."/>
            <person name="Lee Y.H."/>
            <person name="Lumba S."/>
            <person name="McCourt P."/>
            <person name="Mortimer J.C."/>
            <person name="Mutuku J.M."/>
            <person name="Nomura T."/>
            <person name="Sasaki-Sekimoto Y."/>
            <person name="Seto Y."/>
            <person name="Wang Y."/>
            <person name="Wakatake T."/>
            <person name="Sakakibara H."/>
            <person name="Demura T."/>
            <person name="Yamaguchi S."/>
            <person name="Yoneyama K."/>
            <person name="Manabe R.I."/>
            <person name="Nelson D.C."/>
            <person name="Schulman A.H."/>
            <person name="Timko M.P."/>
            <person name="dePamphilis C.W."/>
            <person name="Choi D."/>
            <person name="Shirasu K."/>
        </authorList>
    </citation>
    <scope>NUCLEOTIDE SEQUENCE [LARGE SCALE GENOMIC DNA]</scope>
    <source>
        <strain evidence="3">cv. UVA1</strain>
    </source>
</reference>
<gene>
    <name evidence="2" type="ORF">STAS_27095</name>
</gene>
<feature type="compositionally biased region" description="Polar residues" evidence="1">
    <location>
        <begin position="152"/>
        <end position="176"/>
    </location>
</feature>
<feature type="compositionally biased region" description="Low complexity" evidence="1">
    <location>
        <begin position="187"/>
        <end position="196"/>
    </location>
</feature>
<dbReference type="Proteomes" id="UP000325081">
    <property type="component" value="Unassembled WGS sequence"/>
</dbReference>
<proteinExistence type="predicted"/>
<evidence type="ECO:0000313" key="2">
    <source>
        <dbReference type="EMBL" id="GER49822.1"/>
    </source>
</evidence>
<comment type="caution">
    <text evidence="2">The sequence shown here is derived from an EMBL/GenBank/DDBJ whole genome shotgun (WGS) entry which is preliminary data.</text>
</comment>
<dbReference type="EMBL" id="BKCP01008848">
    <property type="protein sequence ID" value="GER49822.1"/>
    <property type="molecule type" value="Genomic_DNA"/>
</dbReference>
<sequence length="307" mass="33417">MGVSSIRHHKDDQSQRHKFRFKIISGARRCHPIEKPLVRIGGSEEGEITPSVGRSPSGTIAGISETCSLQSELPPLNLPSVIQNTTLKSGETQAENPQLIIEGDKITSLHVANQSPIGPKNHILLGPNPQVPFPNFAEPLNQQTGPLPLYTSTPIFQPASTPSSQNQPIKPKSQPTGHKPTSILNHPTQPAITQTPPQAASLAVTTTKPSDTGHRNVADAASLTAGILGPRPMSPPPYRGSELVDRNSFSRTFPEWASSDERLIGQPYCSRTNSGHLQWPDFLPGCYYREERWRLKYPAAGNNGVYL</sequence>
<evidence type="ECO:0000256" key="1">
    <source>
        <dbReference type="SAM" id="MobiDB-lite"/>
    </source>
</evidence>
<accession>A0A5A7QXV6</accession>
<protein>
    <submittedName>
        <fullName evidence="2">Merzoite surface protein 1</fullName>
    </submittedName>
</protein>
<organism evidence="2 3">
    <name type="scientific">Striga asiatica</name>
    <name type="common">Asiatic witchweed</name>
    <name type="synonym">Buchnera asiatica</name>
    <dbReference type="NCBI Taxonomy" id="4170"/>
    <lineage>
        <taxon>Eukaryota</taxon>
        <taxon>Viridiplantae</taxon>
        <taxon>Streptophyta</taxon>
        <taxon>Embryophyta</taxon>
        <taxon>Tracheophyta</taxon>
        <taxon>Spermatophyta</taxon>
        <taxon>Magnoliopsida</taxon>
        <taxon>eudicotyledons</taxon>
        <taxon>Gunneridae</taxon>
        <taxon>Pentapetalae</taxon>
        <taxon>asterids</taxon>
        <taxon>lamiids</taxon>
        <taxon>Lamiales</taxon>
        <taxon>Orobanchaceae</taxon>
        <taxon>Buchnereae</taxon>
        <taxon>Striga</taxon>
    </lineage>
</organism>
<dbReference type="AlphaFoldDB" id="A0A5A7QXV6"/>
<name>A0A5A7QXV6_STRAF</name>
<feature type="region of interest" description="Disordered" evidence="1">
    <location>
        <begin position="152"/>
        <end position="196"/>
    </location>
</feature>